<evidence type="ECO:0000256" key="7">
    <source>
        <dbReference type="ARBA" id="ARBA00023136"/>
    </source>
</evidence>
<evidence type="ECO:0000313" key="13">
    <source>
        <dbReference type="Proteomes" id="UP000308199"/>
    </source>
</evidence>
<evidence type="ECO:0000259" key="11">
    <source>
        <dbReference type="Pfam" id="PF12022"/>
    </source>
</evidence>
<organism evidence="12 13">
    <name type="scientific">Phellinidium pouzarii</name>
    <dbReference type="NCBI Taxonomy" id="167371"/>
    <lineage>
        <taxon>Eukaryota</taxon>
        <taxon>Fungi</taxon>
        <taxon>Dikarya</taxon>
        <taxon>Basidiomycota</taxon>
        <taxon>Agaricomycotina</taxon>
        <taxon>Agaricomycetes</taxon>
        <taxon>Hymenochaetales</taxon>
        <taxon>Hymenochaetaceae</taxon>
        <taxon>Phellinidium</taxon>
    </lineage>
</organism>
<evidence type="ECO:0000256" key="3">
    <source>
        <dbReference type="ARBA" id="ARBA00020977"/>
    </source>
</evidence>
<dbReference type="GO" id="GO:0017119">
    <property type="term" value="C:Golgi transport complex"/>
    <property type="evidence" value="ECO:0007669"/>
    <property type="project" value="TreeGrafter"/>
</dbReference>
<evidence type="ECO:0000313" key="12">
    <source>
        <dbReference type="EMBL" id="THH10657.1"/>
    </source>
</evidence>
<dbReference type="OrthoDB" id="332281at2759"/>
<feature type="domain" description="COG complex component COG2 C-terminal" evidence="11">
    <location>
        <begin position="527"/>
        <end position="848"/>
    </location>
</feature>
<dbReference type="PANTHER" id="PTHR12961:SF0">
    <property type="entry name" value="CONSERVED OLIGOMERIC GOLGI COMPLEX SUBUNIT 2"/>
    <property type="match status" value="1"/>
</dbReference>
<accession>A0A4S4LG18</accession>
<evidence type="ECO:0000256" key="4">
    <source>
        <dbReference type="ARBA" id="ARBA00022448"/>
    </source>
</evidence>
<dbReference type="GO" id="GO:0006891">
    <property type="term" value="P:intra-Golgi vesicle-mediated transport"/>
    <property type="evidence" value="ECO:0007669"/>
    <property type="project" value="TreeGrafter"/>
</dbReference>
<evidence type="ECO:0000256" key="5">
    <source>
        <dbReference type="ARBA" id="ARBA00022927"/>
    </source>
</evidence>
<evidence type="ECO:0000256" key="6">
    <source>
        <dbReference type="ARBA" id="ARBA00023034"/>
    </source>
</evidence>
<evidence type="ECO:0000256" key="2">
    <source>
        <dbReference type="ARBA" id="ARBA00007603"/>
    </source>
</evidence>
<dbReference type="PANTHER" id="PTHR12961">
    <property type="entry name" value="CONSERVED OLIGOMERIC GOLGI COMPLEX COMPONENT 2"/>
    <property type="match status" value="1"/>
</dbReference>
<evidence type="ECO:0000256" key="9">
    <source>
        <dbReference type="SAM" id="MobiDB-lite"/>
    </source>
</evidence>
<keyword evidence="5" id="KW-0653">Protein transport</keyword>
<feature type="domain" description="Conserved oligomeric Golgi complex subunit 2 N-terminal" evidence="10">
    <location>
        <begin position="57"/>
        <end position="127"/>
    </location>
</feature>
<dbReference type="GO" id="GO:0000139">
    <property type="term" value="C:Golgi membrane"/>
    <property type="evidence" value="ECO:0007669"/>
    <property type="project" value="UniProtKB-SubCell"/>
</dbReference>
<comment type="subcellular location">
    <subcellularLocation>
        <location evidence="1">Golgi apparatus membrane</location>
        <topology evidence="1">Peripheral membrane protein</topology>
    </subcellularLocation>
</comment>
<dbReference type="InterPro" id="IPR009316">
    <property type="entry name" value="COG2"/>
</dbReference>
<sequence length="885" mass="99829">MTTREYTGKNTSSRDPYELDRLAEELAVREGERAGSAVPTDGRSTSFDLPQLQPFSHDNPYLTSANFNVEDFLLSRSYTSLPDLRTELREYLAALKEELVKLINDDYEAFISLSTDLRGEGDRLERIKSPLGGLRSQILESRNQLQSIQDSVKTKLERRAALRDEKALLQLLLKISDSITRLESLLLISSPPEELSSEIAFDIGRPSLIDNVDETVRGNRAKHLLRIATEYVQLLYHAEKALSENCAFVTEMQWRIERIKSTLSSDLEHHFATTLLSLTAERPQVVKAKQLENERVRHLSDLTDCLRAYDLLGLWRDAEDIIRREVVRVFVKKTIYPGCLSAPHSPVLPHTPSPLKSFEELSEQPSTPYTPYTAFTSKQNPFFSHPAGFDSNVYLLDDVENPLASLYNKVLRFISKDLKAIMEAADSTGLRNSRSISKSFELNIEHTHSDSMTEKGFAILPNVVWAEVSRAVMDDLGSLVFAAGKADEFRKNYETTQAFLRSLEYLAPSLQSVNDLRHHPSFEAFKRRWQLPVYFQLRWKDIAGRVEEALESKTVSTSTKGTERKDSGVAFQLNQSAAIWNALCKCWSAEIYLPDLGHRFWRLTLQLLKRYRAWLESTPPTSDIILKAKSPAVDKYPGNLPGSRSPTPAPLQDTQSYDHTTNDEKILYQCAIVMQDLREMEQAVLRLWKEHISSMLPSRLPGGDIAEQPENILKCSLTSLTDVLPLLSSQVEAILIHRCCDSLAPVKSLPGQFRATSQKHMPTKPNTGESNAKDLKEALCVPMSVNVVNAVSSRYMLHVSAMRKTEESLRRLRMGKRTGFSLFGGSSANNDDDSRDEERVRSQLILDVEAFGKDAESLGVDLDHSSAFKALNYIVHANAMDPETS</sequence>
<feature type="region of interest" description="Disordered" evidence="9">
    <location>
        <begin position="635"/>
        <end position="656"/>
    </location>
</feature>
<dbReference type="EMBL" id="SGPK01000030">
    <property type="protein sequence ID" value="THH10657.1"/>
    <property type="molecule type" value="Genomic_DNA"/>
</dbReference>
<dbReference type="InterPro" id="IPR024603">
    <property type="entry name" value="COG_complex_COG2_C"/>
</dbReference>
<dbReference type="Pfam" id="PF12022">
    <property type="entry name" value="COG2_C"/>
    <property type="match status" value="1"/>
</dbReference>
<evidence type="ECO:0000259" key="10">
    <source>
        <dbReference type="Pfam" id="PF06148"/>
    </source>
</evidence>
<protein>
    <recommendedName>
        <fullName evidence="3">Conserved oligomeric Golgi complex subunit 2</fullName>
    </recommendedName>
    <alternativeName>
        <fullName evidence="8">Component of oligomeric Golgi complex 2</fullName>
    </alternativeName>
</protein>
<reference evidence="12 13" key="1">
    <citation type="submission" date="2019-02" db="EMBL/GenBank/DDBJ databases">
        <title>Genome sequencing of the rare red list fungi Phellinidium pouzarii.</title>
        <authorList>
            <person name="Buettner E."/>
            <person name="Kellner H."/>
        </authorList>
    </citation>
    <scope>NUCLEOTIDE SEQUENCE [LARGE SCALE GENOMIC DNA]</scope>
    <source>
        <strain evidence="12 13">DSM 108285</strain>
    </source>
</reference>
<keyword evidence="6" id="KW-0333">Golgi apparatus</keyword>
<evidence type="ECO:0000256" key="1">
    <source>
        <dbReference type="ARBA" id="ARBA00004395"/>
    </source>
</evidence>
<feature type="region of interest" description="Disordered" evidence="9">
    <location>
        <begin position="30"/>
        <end position="52"/>
    </location>
</feature>
<keyword evidence="4" id="KW-0813">Transport</keyword>
<feature type="compositionally biased region" description="Polar residues" evidence="9">
    <location>
        <begin position="42"/>
        <end position="52"/>
    </location>
</feature>
<dbReference type="InterPro" id="IPR024602">
    <property type="entry name" value="COG_su2_N"/>
</dbReference>
<comment type="caution">
    <text evidence="12">The sequence shown here is derived from an EMBL/GenBank/DDBJ whole genome shotgun (WGS) entry which is preliminary data.</text>
</comment>
<dbReference type="Proteomes" id="UP000308199">
    <property type="component" value="Unassembled WGS sequence"/>
</dbReference>
<keyword evidence="13" id="KW-1185">Reference proteome</keyword>
<dbReference type="Pfam" id="PF06148">
    <property type="entry name" value="COG2_N"/>
    <property type="match status" value="1"/>
</dbReference>
<comment type="similarity">
    <text evidence="2">Belongs to the COG2 family.</text>
</comment>
<dbReference type="GO" id="GO:0007030">
    <property type="term" value="P:Golgi organization"/>
    <property type="evidence" value="ECO:0007669"/>
    <property type="project" value="InterPro"/>
</dbReference>
<dbReference type="AlphaFoldDB" id="A0A4S4LG18"/>
<evidence type="ECO:0000256" key="8">
    <source>
        <dbReference type="ARBA" id="ARBA00031344"/>
    </source>
</evidence>
<proteinExistence type="inferred from homology"/>
<dbReference type="GO" id="GO:0015031">
    <property type="term" value="P:protein transport"/>
    <property type="evidence" value="ECO:0007669"/>
    <property type="project" value="UniProtKB-KW"/>
</dbReference>
<feature type="compositionally biased region" description="Polar residues" evidence="9">
    <location>
        <begin position="642"/>
        <end position="656"/>
    </location>
</feature>
<gene>
    <name evidence="12" type="ORF">EW145_g1177</name>
</gene>
<name>A0A4S4LG18_9AGAM</name>
<keyword evidence="7" id="KW-0472">Membrane</keyword>